<feature type="non-terminal residue" evidence="2">
    <location>
        <position position="175"/>
    </location>
</feature>
<reference evidence="2 3" key="1">
    <citation type="submission" date="2019-09" db="EMBL/GenBank/DDBJ databases">
        <title>Bird 10,000 Genomes (B10K) Project - Family phase.</title>
        <authorList>
            <person name="Zhang G."/>
        </authorList>
    </citation>
    <scope>NUCLEOTIDE SEQUENCE [LARGE SCALE GENOMIC DNA]</scope>
    <source>
        <strain evidence="2">B10K-DU-007-42</strain>
        <tissue evidence="2">Muscle</tissue>
    </source>
</reference>
<dbReference type="FunFam" id="2.60.120.920:FF:000004">
    <property type="entry name" value="Butyrophilin subfamily 1 member A1"/>
    <property type="match status" value="1"/>
</dbReference>
<feature type="non-terminal residue" evidence="2">
    <location>
        <position position="1"/>
    </location>
</feature>
<name>A0A7L0CHQ1_9AVES</name>
<sequence length="175" mass="19798">PAAYITLDEDTAHPQLILSAGGKSVRCGHTWQAVPDNPERYDTFPCVLGRETFVSGRHFWEVDVEMEEGGIWAMGVAKESTKRKGWIDPGPRDGILALYHGGGKYWAVTSPEYTALALTQTPRRIRVYLDFQGREVAFFNADNQDLLFTFPLAPLSGERIRPWFHVRQVAQLHLK</sequence>
<dbReference type="CDD" id="cd12888">
    <property type="entry name" value="SPRY_PRY_TRIM7_like"/>
    <property type="match status" value="1"/>
</dbReference>
<dbReference type="InterPro" id="IPR043136">
    <property type="entry name" value="B30.2/SPRY_sf"/>
</dbReference>
<organism evidence="2 3">
    <name type="scientific">Spizaetus tyrannus</name>
    <name type="common">black hawk-eagle</name>
    <dbReference type="NCBI Taxonomy" id="252798"/>
    <lineage>
        <taxon>Eukaryota</taxon>
        <taxon>Metazoa</taxon>
        <taxon>Chordata</taxon>
        <taxon>Craniata</taxon>
        <taxon>Vertebrata</taxon>
        <taxon>Euteleostomi</taxon>
        <taxon>Archelosauria</taxon>
        <taxon>Archosauria</taxon>
        <taxon>Dinosauria</taxon>
        <taxon>Saurischia</taxon>
        <taxon>Theropoda</taxon>
        <taxon>Coelurosauria</taxon>
        <taxon>Aves</taxon>
        <taxon>Neognathae</taxon>
        <taxon>Neoaves</taxon>
        <taxon>Telluraves</taxon>
        <taxon>Accipitrimorphae</taxon>
        <taxon>Accipitriformes</taxon>
        <taxon>Accipitridae</taxon>
        <taxon>Accipitrinae</taxon>
        <taxon>Spizaetus</taxon>
    </lineage>
</organism>
<dbReference type="InterPro" id="IPR003879">
    <property type="entry name" value="Butyrophylin_SPRY"/>
</dbReference>
<evidence type="ECO:0000313" key="2">
    <source>
        <dbReference type="EMBL" id="NXJ58546.1"/>
    </source>
</evidence>
<dbReference type="PROSITE" id="PS50188">
    <property type="entry name" value="B302_SPRY"/>
    <property type="match status" value="1"/>
</dbReference>
<evidence type="ECO:0000313" key="3">
    <source>
        <dbReference type="Proteomes" id="UP000519115"/>
    </source>
</evidence>
<dbReference type="AlphaFoldDB" id="A0A7L0CHQ1"/>
<protein>
    <submittedName>
        <fullName evidence="2">BT1A1 protein</fullName>
    </submittedName>
</protein>
<evidence type="ECO:0000259" key="1">
    <source>
        <dbReference type="PROSITE" id="PS50188"/>
    </source>
</evidence>
<gene>
    <name evidence="2" type="primary">Btn1a1_5</name>
    <name evidence="2" type="ORF">SPITYR_R11775</name>
</gene>
<dbReference type="InterPro" id="IPR050143">
    <property type="entry name" value="TRIM/RBCC"/>
</dbReference>
<dbReference type="Pfam" id="PF13765">
    <property type="entry name" value="PRY"/>
    <property type="match status" value="1"/>
</dbReference>
<dbReference type="InterPro" id="IPR003877">
    <property type="entry name" value="SPRY_dom"/>
</dbReference>
<dbReference type="EMBL" id="VXAF01001718">
    <property type="protein sequence ID" value="NXJ58546.1"/>
    <property type="molecule type" value="Genomic_DNA"/>
</dbReference>
<proteinExistence type="predicted"/>
<dbReference type="PANTHER" id="PTHR24103">
    <property type="entry name" value="E3 UBIQUITIN-PROTEIN LIGASE TRIM"/>
    <property type="match status" value="1"/>
</dbReference>
<dbReference type="Pfam" id="PF00622">
    <property type="entry name" value="SPRY"/>
    <property type="match status" value="1"/>
</dbReference>
<dbReference type="SUPFAM" id="SSF49899">
    <property type="entry name" value="Concanavalin A-like lectins/glucanases"/>
    <property type="match status" value="1"/>
</dbReference>
<feature type="domain" description="B30.2/SPRY" evidence="1">
    <location>
        <begin position="1"/>
        <end position="175"/>
    </location>
</feature>
<dbReference type="InterPro" id="IPR001870">
    <property type="entry name" value="B30.2/SPRY"/>
</dbReference>
<dbReference type="Gene3D" id="2.60.120.920">
    <property type="match status" value="1"/>
</dbReference>
<accession>A0A7L0CHQ1</accession>
<dbReference type="PRINTS" id="PR01407">
    <property type="entry name" value="BUTYPHLNCDUF"/>
</dbReference>
<dbReference type="Proteomes" id="UP000519115">
    <property type="component" value="Unassembled WGS sequence"/>
</dbReference>
<dbReference type="InterPro" id="IPR013320">
    <property type="entry name" value="ConA-like_dom_sf"/>
</dbReference>
<dbReference type="SMART" id="SM00449">
    <property type="entry name" value="SPRY"/>
    <property type="match status" value="1"/>
</dbReference>
<dbReference type="InterPro" id="IPR006574">
    <property type="entry name" value="PRY"/>
</dbReference>
<keyword evidence="3" id="KW-1185">Reference proteome</keyword>
<comment type="caution">
    <text evidence="2">The sequence shown here is derived from an EMBL/GenBank/DDBJ whole genome shotgun (WGS) entry which is preliminary data.</text>
</comment>
<dbReference type="SMART" id="SM00589">
    <property type="entry name" value="PRY"/>
    <property type="match status" value="1"/>
</dbReference>